<dbReference type="CDD" id="cd02094">
    <property type="entry name" value="P-type_ATPase_Cu-like"/>
    <property type="match status" value="1"/>
</dbReference>
<feature type="region of interest" description="Disordered" evidence="19">
    <location>
        <begin position="76"/>
        <end position="104"/>
    </location>
</feature>
<evidence type="ECO:0000256" key="17">
    <source>
        <dbReference type="ARBA" id="ARBA00023136"/>
    </source>
</evidence>
<protein>
    <recommendedName>
        <fullName evidence="3">P-type Cu(+) transporter</fullName>
        <ecNumber evidence="3">7.2.2.8</ecNumber>
    </recommendedName>
</protein>
<keyword evidence="15" id="KW-0186">Copper</keyword>
<feature type="transmembrane region" description="Helical" evidence="18">
    <location>
        <begin position="449"/>
        <end position="471"/>
    </location>
</feature>
<keyword evidence="16" id="KW-0406">Ion transport</keyword>
<dbReference type="PROSITE" id="PS50846">
    <property type="entry name" value="HMA_2"/>
    <property type="match status" value="1"/>
</dbReference>
<dbReference type="PANTHER" id="PTHR43520">
    <property type="entry name" value="ATP7, ISOFORM B"/>
    <property type="match status" value="1"/>
</dbReference>
<dbReference type="InterPro" id="IPR023298">
    <property type="entry name" value="ATPase_P-typ_TM_dom_sf"/>
</dbReference>
<feature type="transmembrane region" description="Helical" evidence="18">
    <location>
        <begin position="477"/>
        <end position="500"/>
    </location>
</feature>
<sequence length="847" mass="89332">MQQAIAPARHHWSLSLSGLSCGHCVQRTRQGIEAADPAASITTLDKTRLEIDTVLGRQELIATVEAAGYHARPVHEDELSKEPAAPAQPACGHGGMTEGDERSSMRREFEIEGMTCASCVSRVERALGRVSGVAHAYVNLASERATVELDAKVDDASLIRAVQDAGYSAKPLTANASEHQEARQREEQRSLHRALLLATVLSLPIVVLEMGGHLIPGLNDLLVATVGQHNLWLLQAILATLVLAGPGRRFFRQGIPALLRAAPDMHSLVAVGTGAAYLYSLISTLQPGWLPAGTANVYFEAAAVIVTLILLGRYLEIRARGRTSSAIRHLIGLRPRQGRIERDGVVTMLPIDQIETGMRVLVQPGERIPVDGVVLEGESFVDESMLSGEPMPIAKRAGERLAAGTLNQRGALIFRATEVGEGTLLAQIVRMVEEAQGAKLPVQALVDRVTLWFVPAVMGVALLTFFAWLLLAPAPSLGLAVVNAVAVLIIACPCAMGLATPTSIMVGTGRAAQLGVLLRRGEALQRLRNVRVVALDKTGTLTEGRPALTELEIVEGIDEARLLADLATVEVRSEHPIAQAIVAAAEARGLRRGTLERFESLTGLGVTAQVDGREIAIGTGRLLAKLGIDPAALDARATQLAETGKTPLFAAVDGRLAGVLAVSDPLKPSSREAIDGLHAHGIKVALVSGDNRRTCEAIAAQLGIDEVIAEVLPGGKVAAVERLRQRMGSITFVGDGINDAPALASADVGVAMGSGTDIAIESADVVLVNGQPRGILRAIEISRAVMRNIAQNLFWAFAYNVALIPVAAGVLTLFGGPLLSPELAAGAMALSSVFVLANALRLRRAAA</sequence>
<keyword evidence="7 18" id="KW-0479">Metal-binding</keyword>
<evidence type="ECO:0000256" key="14">
    <source>
        <dbReference type="ARBA" id="ARBA00022989"/>
    </source>
</evidence>
<dbReference type="FunFam" id="2.70.150.10:FF:000020">
    <property type="entry name" value="Copper-exporting P-type ATPase A"/>
    <property type="match status" value="1"/>
</dbReference>
<evidence type="ECO:0000256" key="19">
    <source>
        <dbReference type="SAM" id="MobiDB-lite"/>
    </source>
</evidence>
<evidence type="ECO:0000313" key="22">
    <source>
        <dbReference type="Proteomes" id="UP000077875"/>
    </source>
</evidence>
<evidence type="ECO:0000256" key="7">
    <source>
        <dbReference type="ARBA" id="ARBA00022723"/>
    </source>
</evidence>
<dbReference type="NCBIfam" id="TIGR01511">
    <property type="entry name" value="ATPase-IB1_Cu"/>
    <property type="match status" value="1"/>
</dbReference>
<evidence type="ECO:0000256" key="6">
    <source>
        <dbReference type="ARBA" id="ARBA00022692"/>
    </source>
</evidence>
<feature type="transmembrane region" description="Helical" evidence="18">
    <location>
        <begin position="221"/>
        <end position="244"/>
    </location>
</feature>
<keyword evidence="14 18" id="KW-1133">Transmembrane helix</keyword>
<evidence type="ECO:0000256" key="1">
    <source>
        <dbReference type="ARBA" id="ARBA00004651"/>
    </source>
</evidence>
<keyword evidence="4" id="KW-0813">Transport</keyword>
<dbReference type="GO" id="GO:0060003">
    <property type="term" value="P:copper ion export"/>
    <property type="evidence" value="ECO:0007669"/>
    <property type="project" value="UniProtKB-ARBA"/>
</dbReference>
<keyword evidence="13" id="KW-1278">Translocase</keyword>
<dbReference type="NCBIfam" id="TIGR00003">
    <property type="entry name" value="copper ion binding protein"/>
    <property type="match status" value="1"/>
</dbReference>
<gene>
    <name evidence="21" type="ORF">A5892_18855</name>
</gene>
<dbReference type="InterPro" id="IPR023214">
    <property type="entry name" value="HAD_sf"/>
</dbReference>
<evidence type="ECO:0000256" key="12">
    <source>
        <dbReference type="ARBA" id="ARBA00022842"/>
    </source>
</evidence>
<feature type="transmembrane region" description="Helical" evidence="18">
    <location>
        <begin position="297"/>
        <end position="315"/>
    </location>
</feature>
<proteinExistence type="inferred from homology"/>
<evidence type="ECO:0000259" key="20">
    <source>
        <dbReference type="PROSITE" id="PS50846"/>
    </source>
</evidence>
<dbReference type="PANTHER" id="PTHR43520:SF8">
    <property type="entry name" value="P-TYPE CU(+) TRANSPORTER"/>
    <property type="match status" value="1"/>
</dbReference>
<dbReference type="InterPro" id="IPR017969">
    <property type="entry name" value="Heavy-metal-associated_CS"/>
</dbReference>
<dbReference type="Pfam" id="PF00702">
    <property type="entry name" value="Hydrolase"/>
    <property type="match status" value="1"/>
</dbReference>
<keyword evidence="5 18" id="KW-1003">Cell membrane</keyword>
<evidence type="ECO:0000313" key="21">
    <source>
        <dbReference type="EMBL" id="ANF59261.1"/>
    </source>
</evidence>
<dbReference type="SUPFAM" id="SSF55008">
    <property type="entry name" value="HMA, heavy metal-associated domain"/>
    <property type="match status" value="2"/>
</dbReference>
<dbReference type="SFLD" id="SFLDG00002">
    <property type="entry name" value="C1.7:_P-type_atpase_like"/>
    <property type="match status" value="1"/>
</dbReference>
<dbReference type="InterPro" id="IPR027256">
    <property type="entry name" value="P-typ_ATPase_IB"/>
</dbReference>
<feature type="domain" description="HMA" evidence="20">
    <location>
        <begin position="105"/>
        <end position="170"/>
    </location>
</feature>
<dbReference type="Gene3D" id="3.40.50.1000">
    <property type="entry name" value="HAD superfamily/HAD-like"/>
    <property type="match status" value="1"/>
</dbReference>
<reference evidence="21 22" key="1">
    <citation type="submission" date="2016-04" db="EMBL/GenBank/DDBJ databases">
        <title>Complete Genome Sequence of Halotalea alkalilenta IHB B 13600.</title>
        <authorList>
            <person name="Swarnkar M.K."/>
            <person name="Sharma A."/>
            <person name="Kaushal K."/>
            <person name="Soni R."/>
            <person name="Rana S."/>
            <person name="Singh A.K."/>
            <person name="Gulati A."/>
        </authorList>
    </citation>
    <scope>NUCLEOTIDE SEQUENCE [LARGE SCALE GENOMIC DNA]</scope>
    <source>
        <strain evidence="21 22">IHB B 13600</strain>
    </source>
</reference>
<keyword evidence="9 18" id="KW-0547">Nucleotide-binding</keyword>
<evidence type="ECO:0000256" key="5">
    <source>
        <dbReference type="ARBA" id="ARBA00022475"/>
    </source>
</evidence>
<evidence type="ECO:0000256" key="10">
    <source>
        <dbReference type="ARBA" id="ARBA00022796"/>
    </source>
</evidence>
<organism evidence="21 22">
    <name type="scientific">Halotalea alkalilenta</name>
    <dbReference type="NCBI Taxonomy" id="376489"/>
    <lineage>
        <taxon>Bacteria</taxon>
        <taxon>Pseudomonadati</taxon>
        <taxon>Pseudomonadota</taxon>
        <taxon>Gammaproteobacteria</taxon>
        <taxon>Oceanospirillales</taxon>
        <taxon>Halomonadaceae</taxon>
        <taxon>Halotalea</taxon>
    </lineage>
</organism>
<dbReference type="AlphaFoldDB" id="A0A172YJ56"/>
<evidence type="ECO:0000256" key="16">
    <source>
        <dbReference type="ARBA" id="ARBA00023065"/>
    </source>
</evidence>
<evidence type="ECO:0000256" key="18">
    <source>
        <dbReference type="RuleBase" id="RU362081"/>
    </source>
</evidence>
<keyword evidence="17 18" id="KW-0472">Membrane</keyword>
<dbReference type="InterPro" id="IPR023299">
    <property type="entry name" value="ATPase_P-typ_cyto_dom_N"/>
</dbReference>
<dbReference type="RefSeq" id="WP_064124099.1">
    <property type="nucleotide sequence ID" value="NZ_CP015243.1"/>
</dbReference>
<evidence type="ECO:0000256" key="2">
    <source>
        <dbReference type="ARBA" id="ARBA00006024"/>
    </source>
</evidence>
<dbReference type="Proteomes" id="UP000077875">
    <property type="component" value="Chromosome"/>
</dbReference>
<feature type="transmembrane region" description="Helical" evidence="18">
    <location>
        <begin position="793"/>
        <end position="817"/>
    </location>
</feature>
<dbReference type="InterPro" id="IPR036412">
    <property type="entry name" value="HAD-like_sf"/>
</dbReference>
<dbReference type="FunFam" id="3.30.70.100:FF:000005">
    <property type="entry name" value="Copper-exporting P-type ATPase A"/>
    <property type="match status" value="1"/>
</dbReference>
<dbReference type="GO" id="GO:0005507">
    <property type="term" value="F:copper ion binding"/>
    <property type="evidence" value="ECO:0007669"/>
    <property type="project" value="InterPro"/>
</dbReference>
<dbReference type="EMBL" id="CP015243">
    <property type="protein sequence ID" value="ANF59261.1"/>
    <property type="molecule type" value="Genomic_DNA"/>
</dbReference>
<dbReference type="InterPro" id="IPR006122">
    <property type="entry name" value="HMA_Cu_ion-bd"/>
</dbReference>
<keyword evidence="6 18" id="KW-0812">Transmembrane</keyword>
<name>A0A172YJ56_9GAMM</name>
<dbReference type="Gene3D" id="2.70.150.10">
    <property type="entry name" value="Calcium-transporting ATPase, cytoplasmic transduction domain A"/>
    <property type="match status" value="1"/>
</dbReference>
<evidence type="ECO:0000256" key="9">
    <source>
        <dbReference type="ARBA" id="ARBA00022741"/>
    </source>
</evidence>
<dbReference type="Pfam" id="PF00403">
    <property type="entry name" value="HMA"/>
    <property type="match status" value="1"/>
</dbReference>
<dbReference type="InterPro" id="IPR008250">
    <property type="entry name" value="ATPase_P-typ_transduc_dom_A_sf"/>
</dbReference>
<dbReference type="SFLD" id="SFLDS00003">
    <property type="entry name" value="Haloacid_Dehalogenase"/>
    <property type="match status" value="1"/>
</dbReference>
<evidence type="ECO:0000256" key="11">
    <source>
        <dbReference type="ARBA" id="ARBA00022840"/>
    </source>
</evidence>
<accession>A0A172YJ56</accession>
<feature type="transmembrane region" description="Helical" evidence="18">
    <location>
        <begin position="823"/>
        <end position="842"/>
    </location>
</feature>
<dbReference type="PROSITE" id="PS01047">
    <property type="entry name" value="HMA_1"/>
    <property type="match status" value="1"/>
</dbReference>
<dbReference type="STRING" id="376489.A5892_18855"/>
<dbReference type="KEGG" id="haa:A5892_18855"/>
<evidence type="ECO:0000256" key="13">
    <source>
        <dbReference type="ARBA" id="ARBA00022967"/>
    </source>
</evidence>
<dbReference type="GO" id="GO:0016887">
    <property type="term" value="F:ATP hydrolysis activity"/>
    <property type="evidence" value="ECO:0007669"/>
    <property type="project" value="InterPro"/>
</dbReference>
<dbReference type="Pfam" id="PF00122">
    <property type="entry name" value="E1-E2_ATPase"/>
    <property type="match status" value="1"/>
</dbReference>
<evidence type="ECO:0000256" key="15">
    <source>
        <dbReference type="ARBA" id="ARBA00023008"/>
    </source>
</evidence>
<dbReference type="GO" id="GO:0140581">
    <property type="term" value="F:P-type monovalent copper transporter activity"/>
    <property type="evidence" value="ECO:0007669"/>
    <property type="project" value="UniProtKB-EC"/>
</dbReference>
<dbReference type="SUPFAM" id="SSF81665">
    <property type="entry name" value="Calcium ATPase, transmembrane domain M"/>
    <property type="match status" value="1"/>
</dbReference>
<dbReference type="PROSITE" id="PS00154">
    <property type="entry name" value="ATPASE_E1_E2"/>
    <property type="match status" value="1"/>
</dbReference>
<dbReference type="InterPro" id="IPR018303">
    <property type="entry name" value="ATPase_P-typ_P_site"/>
</dbReference>
<feature type="transmembrane region" description="Helical" evidence="18">
    <location>
        <begin position="265"/>
        <end position="285"/>
    </location>
</feature>
<dbReference type="InterPro" id="IPR001757">
    <property type="entry name" value="P_typ_ATPase"/>
</dbReference>
<dbReference type="PRINTS" id="PR00119">
    <property type="entry name" value="CATATPASE"/>
</dbReference>
<evidence type="ECO:0000256" key="8">
    <source>
        <dbReference type="ARBA" id="ARBA00022737"/>
    </source>
</evidence>
<dbReference type="SFLD" id="SFLDF00027">
    <property type="entry name" value="p-type_atpase"/>
    <property type="match status" value="1"/>
</dbReference>
<dbReference type="InterPro" id="IPR044492">
    <property type="entry name" value="P_typ_ATPase_HD_dom"/>
</dbReference>
<dbReference type="EC" id="7.2.2.8" evidence="3"/>
<feature type="transmembrane region" description="Helical" evidence="18">
    <location>
        <begin position="194"/>
        <end position="215"/>
    </location>
</feature>
<keyword evidence="11 18" id="KW-0067">ATP-binding</keyword>
<dbReference type="GO" id="GO:0043682">
    <property type="term" value="F:P-type divalent copper transporter activity"/>
    <property type="evidence" value="ECO:0007669"/>
    <property type="project" value="TreeGrafter"/>
</dbReference>
<dbReference type="NCBIfam" id="TIGR01525">
    <property type="entry name" value="ATPase-IB_hvy"/>
    <property type="match status" value="1"/>
</dbReference>
<dbReference type="InterPro" id="IPR059000">
    <property type="entry name" value="ATPase_P-type_domA"/>
</dbReference>
<evidence type="ECO:0000256" key="3">
    <source>
        <dbReference type="ARBA" id="ARBA00012517"/>
    </source>
</evidence>
<dbReference type="Gene3D" id="3.30.70.100">
    <property type="match status" value="2"/>
</dbReference>
<dbReference type="SUPFAM" id="SSF81653">
    <property type="entry name" value="Calcium ATPase, transduction domain A"/>
    <property type="match status" value="1"/>
</dbReference>
<dbReference type="GO" id="GO:0005886">
    <property type="term" value="C:plasma membrane"/>
    <property type="evidence" value="ECO:0007669"/>
    <property type="project" value="UniProtKB-SubCell"/>
</dbReference>
<dbReference type="InterPro" id="IPR036163">
    <property type="entry name" value="HMA_dom_sf"/>
</dbReference>
<dbReference type="SUPFAM" id="SSF56784">
    <property type="entry name" value="HAD-like"/>
    <property type="match status" value="1"/>
</dbReference>
<dbReference type="NCBIfam" id="TIGR01494">
    <property type="entry name" value="ATPase_P-type"/>
    <property type="match status" value="1"/>
</dbReference>
<dbReference type="CDD" id="cd00371">
    <property type="entry name" value="HMA"/>
    <property type="match status" value="2"/>
</dbReference>
<keyword evidence="12" id="KW-0460">Magnesium</keyword>
<dbReference type="PRINTS" id="PR00943">
    <property type="entry name" value="CUATPASE"/>
</dbReference>
<keyword evidence="22" id="KW-1185">Reference proteome</keyword>
<comment type="subcellular location">
    <subcellularLocation>
        <location evidence="1">Cell membrane</location>
        <topology evidence="1">Multi-pass membrane protein</topology>
    </subcellularLocation>
</comment>
<keyword evidence="8" id="KW-0677">Repeat</keyword>
<comment type="similarity">
    <text evidence="2 18">Belongs to the cation transport ATPase (P-type) (TC 3.A.3) family. Type IB subfamily.</text>
</comment>
<dbReference type="GO" id="GO:0055070">
    <property type="term" value="P:copper ion homeostasis"/>
    <property type="evidence" value="ECO:0007669"/>
    <property type="project" value="TreeGrafter"/>
</dbReference>
<dbReference type="InterPro" id="IPR006121">
    <property type="entry name" value="HMA_dom"/>
</dbReference>
<dbReference type="Gene3D" id="3.40.1110.10">
    <property type="entry name" value="Calcium-transporting ATPase, cytoplasmic domain N"/>
    <property type="match status" value="1"/>
</dbReference>
<evidence type="ECO:0000256" key="4">
    <source>
        <dbReference type="ARBA" id="ARBA00022448"/>
    </source>
</evidence>
<keyword evidence="10" id="KW-0187">Copper transport</keyword>
<dbReference type="GO" id="GO:0005524">
    <property type="term" value="F:ATP binding"/>
    <property type="evidence" value="ECO:0007669"/>
    <property type="project" value="UniProtKB-UniRule"/>
</dbReference>